<proteinExistence type="predicted"/>
<evidence type="ECO:0008006" key="4">
    <source>
        <dbReference type="Google" id="ProtNLM"/>
    </source>
</evidence>
<evidence type="ECO:0000256" key="1">
    <source>
        <dbReference type="SAM" id="MobiDB-lite"/>
    </source>
</evidence>
<dbReference type="InterPro" id="IPR004242">
    <property type="entry name" value="Transposase_21"/>
</dbReference>
<evidence type="ECO:0000313" key="3">
    <source>
        <dbReference type="Proteomes" id="UP000230002"/>
    </source>
</evidence>
<feature type="compositionally biased region" description="Acidic residues" evidence="1">
    <location>
        <begin position="78"/>
        <end position="99"/>
    </location>
</feature>
<protein>
    <recommendedName>
        <fullName evidence="4">Transposase family Tnp2 protein</fullName>
    </recommendedName>
</protein>
<sequence length="763" mass="86826">MEDDSGGAAELNMYGEAMDTLDDDDDLQMNTSASNPRSNPPNATHSSGSQSEAENAVFRAVQEETWSGYRTRQRATVEDVDDEDDPPSQDEAEDEDDWPDTPLPSDRELDDEYTAISVWDELTEGILRSIGCTADDLSEEDLEILRPFALKVDSPDVSDATFKKFGRVFPAAHVSSWKNIQTRVQQLCGFGPERYDCCVNSCCCFVGPHAEHDTCPYCAEARRDSQGRARKTFVYLPLIPRLKAFLANPDMAEKMKHRAEDFEHEPGKMKDVYDSRHYQDLRRKNVVVNGRELPHRFFEDPRDIALGLSTDGFAPFKRRTKTAWPLIVFNYNLPSDLRFKLKYVLGLGVIPGPKKPHDLDSFLWPFTQELLRLAIGVHAYDARSKDFFALRAFLILVFGDIPAISMVMCMKGHNGLSPCRMCEIKGIRIPDSSNPIHYVPLDRSRHPSVTGAEGSIKIYDPAHLPLRTHERLLTQAREVQFARTERESEQLAKTYGIKGVPLLHVLPSLSFPASFPYDFMHLLWENVVKNLMQLWTGQYKGLDTGSEEYEILPTIWEAIGEASENSGDTIPGQFGPRPPNVATDKMSWTADTCSFWIQYVGPVLLSNRFTRRKYYTHFIALVRLLRKCLQYEIPVATIDEIRQGFIQWVKDYEEIYYQKDPQRLAMCPLTVHALLHIADSIEMVGPVWAYWAFAMERYCGSLQPAIRSRRYPYASLNRHVVDRARLAQLKLMYPGLEQKLHFDSSTPAARVSIEGCTYPASCG</sequence>
<reference evidence="2 3" key="1">
    <citation type="journal article" date="2015" name="Sci. Rep.">
        <title>Chromosome-level genome map provides insights into diverse defense mechanisms in the medicinal fungus Ganoderma sinense.</title>
        <authorList>
            <person name="Zhu Y."/>
            <person name="Xu J."/>
            <person name="Sun C."/>
            <person name="Zhou S."/>
            <person name="Xu H."/>
            <person name="Nelson D.R."/>
            <person name="Qian J."/>
            <person name="Song J."/>
            <person name="Luo H."/>
            <person name="Xiang L."/>
            <person name="Li Y."/>
            <person name="Xu Z."/>
            <person name="Ji A."/>
            <person name="Wang L."/>
            <person name="Lu S."/>
            <person name="Hayward A."/>
            <person name="Sun W."/>
            <person name="Li X."/>
            <person name="Schwartz D.C."/>
            <person name="Wang Y."/>
            <person name="Chen S."/>
        </authorList>
    </citation>
    <scope>NUCLEOTIDE SEQUENCE [LARGE SCALE GENOMIC DNA]</scope>
    <source>
        <strain evidence="2 3">ZZ0214-1</strain>
    </source>
</reference>
<dbReference type="PANTHER" id="PTHR46579">
    <property type="entry name" value="F5/8 TYPE C DOMAIN-CONTAINING PROTEIN-RELATED"/>
    <property type="match status" value="1"/>
</dbReference>
<dbReference type="STRING" id="1077348.A0A2G8S6Y3"/>
<dbReference type="PANTHER" id="PTHR46579:SF1">
    <property type="entry name" value="F5_8 TYPE C DOMAIN-CONTAINING PROTEIN"/>
    <property type="match status" value="1"/>
</dbReference>
<dbReference type="Pfam" id="PF02992">
    <property type="entry name" value="Transposase_21"/>
    <property type="match status" value="1"/>
</dbReference>
<evidence type="ECO:0000313" key="2">
    <source>
        <dbReference type="EMBL" id="PIL29487.1"/>
    </source>
</evidence>
<name>A0A2G8S6Y3_9APHY</name>
<accession>A0A2G8S6Y3</accession>
<gene>
    <name evidence="2" type="ORF">GSI_08429</name>
</gene>
<comment type="caution">
    <text evidence="2">The sequence shown here is derived from an EMBL/GenBank/DDBJ whole genome shotgun (WGS) entry which is preliminary data.</text>
</comment>
<dbReference type="Proteomes" id="UP000230002">
    <property type="component" value="Unassembled WGS sequence"/>
</dbReference>
<keyword evidence="3" id="KW-1185">Reference proteome</keyword>
<feature type="compositionally biased region" description="Polar residues" evidence="1">
    <location>
        <begin position="28"/>
        <end position="53"/>
    </location>
</feature>
<dbReference type="AlphaFoldDB" id="A0A2G8S6Y3"/>
<feature type="region of interest" description="Disordered" evidence="1">
    <location>
        <begin position="1"/>
        <end position="111"/>
    </location>
</feature>
<dbReference type="OrthoDB" id="2404451at2759"/>
<organism evidence="2 3">
    <name type="scientific">Ganoderma sinense ZZ0214-1</name>
    <dbReference type="NCBI Taxonomy" id="1077348"/>
    <lineage>
        <taxon>Eukaryota</taxon>
        <taxon>Fungi</taxon>
        <taxon>Dikarya</taxon>
        <taxon>Basidiomycota</taxon>
        <taxon>Agaricomycotina</taxon>
        <taxon>Agaricomycetes</taxon>
        <taxon>Polyporales</taxon>
        <taxon>Polyporaceae</taxon>
        <taxon>Ganoderma</taxon>
    </lineage>
</organism>
<dbReference type="EMBL" id="AYKW01000022">
    <property type="protein sequence ID" value="PIL29487.1"/>
    <property type="molecule type" value="Genomic_DNA"/>
</dbReference>